<sequence length="321" mass="34365">MTDDDRTRTVRQYRRFAEVEAVDTSPLYAELAAAVAGDEELLDFLLALPAPKRQPNLLFAAVTFLHGTPRGPAELRGRVRDDGERVRATMLARFTQTNEPGRCAALVTALGAVEGPVGLIEVGSAAGLCLYPDRYSYDFDGRFVGRRSAVHLTCSTTGPVPVPDDVPEVVARVGVDRNPLDPADAGDQAWLRALIWPGPSEGARLDRLAAAAELAAQEPPTVLRGDLVDRLPEALALLPAGCTPVVFHTAVLMYLERARREEFVALVRSLEVRWIAQEMPGVLPGAAGSVGAPGRFVLALDGRPLAVTAPHGGRIDWLTGG</sequence>
<dbReference type="InterPro" id="IPR011200">
    <property type="entry name" value="UCP012608"/>
</dbReference>
<protein>
    <submittedName>
        <fullName evidence="1">DUF2332 domain-containing protein</fullName>
    </submittedName>
</protein>
<dbReference type="Proteomes" id="UP001324287">
    <property type="component" value="Chromosome"/>
</dbReference>
<name>A0ABZ1AX89_9ACTN</name>
<proteinExistence type="predicted"/>
<accession>A0ABZ1AX89</accession>
<evidence type="ECO:0000313" key="1">
    <source>
        <dbReference type="EMBL" id="WRL62526.1"/>
    </source>
</evidence>
<keyword evidence="2" id="KW-1185">Reference proteome</keyword>
<dbReference type="RefSeq" id="WP_324273880.1">
    <property type="nucleotide sequence ID" value="NZ_CP141261.1"/>
</dbReference>
<gene>
    <name evidence="1" type="ORF">U6N30_21390</name>
</gene>
<reference evidence="1 2" key="1">
    <citation type="submission" date="2023-12" db="EMBL/GenBank/DDBJ databases">
        <title>Blastococcus brunescens sp. nov., an actonobacterium isolated from sandstone collected in sahara desert.</title>
        <authorList>
            <person name="Gtari M."/>
            <person name="Ghodhbane F."/>
        </authorList>
    </citation>
    <scope>NUCLEOTIDE SEQUENCE [LARGE SCALE GENOMIC DNA]</scope>
    <source>
        <strain evidence="1 2">BMG 8361</strain>
    </source>
</reference>
<dbReference type="Pfam" id="PF10094">
    <property type="entry name" value="DUF2332"/>
    <property type="match status" value="1"/>
</dbReference>
<evidence type="ECO:0000313" key="2">
    <source>
        <dbReference type="Proteomes" id="UP001324287"/>
    </source>
</evidence>
<dbReference type="EMBL" id="CP141261">
    <property type="protein sequence ID" value="WRL62526.1"/>
    <property type="molecule type" value="Genomic_DNA"/>
</dbReference>
<organism evidence="1 2">
    <name type="scientific">Blastococcus brunescens</name>
    <dbReference type="NCBI Taxonomy" id="1564165"/>
    <lineage>
        <taxon>Bacteria</taxon>
        <taxon>Bacillati</taxon>
        <taxon>Actinomycetota</taxon>
        <taxon>Actinomycetes</taxon>
        <taxon>Geodermatophilales</taxon>
        <taxon>Geodermatophilaceae</taxon>
        <taxon>Blastococcus</taxon>
    </lineage>
</organism>